<dbReference type="AlphaFoldDB" id="A0AAW2I154"/>
<proteinExistence type="predicted"/>
<accession>A0AAW2I154</accession>
<name>A0AAW2I154_9NEOP</name>
<protein>
    <recommendedName>
        <fullName evidence="3">Secreted protein</fullName>
    </recommendedName>
</protein>
<dbReference type="EMBL" id="JARGDH010000002">
    <property type="protein sequence ID" value="KAL0275656.1"/>
    <property type="molecule type" value="Genomic_DNA"/>
</dbReference>
<gene>
    <name evidence="2" type="ORF">PYX00_003450</name>
</gene>
<evidence type="ECO:0008006" key="3">
    <source>
        <dbReference type="Google" id="ProtNLM"/>
    </source>
</evidence>
<reference evidence="2" key="1">
    <citation type="journal article" date="2024" name="Gigascience">
        <title>Chromosome-level genome of the poultry shaft louse Menopon gallinae provides insight into the host-switching and adaptive evolution of parasitic lice.</title>
        <authorList>
            <person name="Xu Y."/>
            <person name="Ma L."/>
            <person name="Liu S."/>
            <person name="Liang Y."/>
            <person name="Liu Q."/>
            <person name="He Z."/>
            <person name="Tian L."/>
            <person name="Duan Y."/>
            <person name="Cai W."/>
            <person name="Li H."/>
            <person name="Song F."/>
        </authorList>
    </citation>
    <scope>NUCLEOTIDE SEQUENCE</scope>
    <source>
        <strain evidence="2">Cailab_2023a</strain>
    </source>
</reference>
<evidence type="ECO:0000313" key="2">
    <source>
        <dbReference type="EMBL" id="KAL0275656.1"/>
    </source>
</evidence>
<comment type="caution">
    <text evidence="2">The sequence shown here is derived from an EMBL/GenBank/DDBJ whole genome shotgun (WGS) entry which is preliminary data.</text>
</comment>
<keyword evidence="1" id="KW-0472">Membrane</keyword>
<keyword evidence="1" id="KW-0812">Transmembrane</keyword>
<organism evidence="2">
    <name type="scientific">Menopon gallinae</name>
    <name type="common">poultry shaft louse</name>
    <dbReference type="NCBI Taxonomy" id="328185"/>
    <lineage>
        <taxon>Eukaryota</taxon>
        <taxon>Metazoa</taxon>
        <taxon>Ecdysozoa</taxon>
        <taxon>Arthropoda</taxon>
        <taxon>Hexapoda</taxon>
        <taxon>Insecta</taxon>
        <taxon>Pterygota</taxon>
        <taxon>Neoptera</taxon>
        <taxon>Paraneoptera</taxon>
        <taxon>Psocodea</taxon>
        <taxon>Troctomorpha</taxon>
        <taxon>Phthiraptera</taxon>
        <taxon>Amblycera</taxon>
        <taxon>Menoponidae</taxon>
        <taxon>Menopon</taxon>
    </lineage>
</organism>
<keyword evidence="1" id="KW-1133">Transmembrane helix</keyword>
<sequence>MVAVAVDGTRRVRTALIVLYLHLVLLLPQLIPREIIVLPVVGPRQQRLPPLKAISDFQYAQSAAVDLLLRVENELPDVQFQDLLDGGSTRILQVRILVSFVAPRVLSYVLNGFRHVFDVPVQLINRALT</sequence>
<evidence type="ECO:0000256" key="1">
    <source>
        <dbReference type="SAM" id="Phobius"/>
    </source>
</evidence>
<feature type="transmembrane region" description="Helical" evidence="1">
    <location>
        <begin position="12"/>
        <end position="31"/>
    </location>
</feature>